<dbReference type="EMBL" id="DXFZ01000103">
    <property type="protein sequence ID" value="HIW96495.1"/>
    <property type="molecule type" value="Genomic_DNA"/>
</dbReference>
<comment type="subunit">
    <text evidence="11">Monomer.</text>
</comment>
<comment type="function">
    <text evidence="11">Catalyzes the specific phosphorylation of the 3-hydroxyl group of shikimic acid using ATP as a cosubstrate.</text>
</comment>
<proteinExistence type="inferred from homology"/>
<keyword evidence="7 11" id="KW-0418">Kinase</keyword>
<comment type="catalytic activity">
    <reaction evidence="10 11">
        <text>shikimate + ATP = 3-phosphoshikimate + ADP + H(+)</text>
        <dbReference type="Rhea" id="RHEA:13121"/>
        <dbReference type="ChEBI" id="CHEBI:15378"/>
        <dbReference type="ChEBI" id="CHEBI:30616"/>
        <dbReference type="ChEBI" id="CHEBI:36208"/>
        <dbReference type="ChEBI" id="CHEBI:145989"/>
        <dbReference type="ChEBI" id="CHEBI:456216"/>
        <dbReference type="EC" id="2.7.1.71"/>
    </reaction>
</comment>
<dbReference type="Pfam" id="PF01202">
    <property type="entry name" value="SKI"/>
    <property type="match status" value="1"/>
</dbReference>
<evidence type="ECO:0000256" key="2">
    <source>
        <dbReference type="ARBA" id="ARBA00006997"/>
    </source>
</evidence>
<reference evidence="12" key="1">
    <citation type="journal article" date="2021" name="PeerJ">
        <title>Extensive microbial diversity within the chicken gut microbiome revealed by metagenomics and culture.</title>
        <authorList>
            <person name="Gilroy R."/>
            <person name="Ravi A."/>
            <person name="Getino M."/>
            <person name="Pursley I."/>
            <person name="Horton D.L."/>
            <person name="Alikhan N.F."/>
            <person name="Baker D."/>
            <person name="Gharbi K."/>
            <person name="Hall N."/>
            <person name="Watson M."/>
            <person name="Adriaenssens E.M."/>
            <person name="Foster-Nyarko E."/>
            <person name="Jarju S."/>
            <person name="Secka A."/>
            <person name="Antonio M."/>
            <person name="Oren A."/>
            <person name="Chaudhuri R.R."/>
            <person name="La Ragione R."/>
            <person name="Hildebrand F."/>
            <person name="Pallen M.J."/>
        </authorList>
    </citation>
    <scope>NUCLEOTIDE SEQUENCE</scope>
    <source>
        <strain evidence="12">4376</strain>
    </source>
</reference>
<feature type="binding site" evidence="11">
    <location>
        <begin position="12"/>
        <end position="17"/>
    </location>
    <ligand>
        <name>ATP</name>
        <dbReference type="ChEBI" id="CHEBI:30616"/>
    </ligand>
</feature>
<dbReference type="PROSITE" id="PS01128">
    <property type="entry name" value="SHIKIMATE_KINASE"/>
    <property type="match status" value="1"/>
</dbReference>
<dbReference type="InterPro" id="IPR027417">
    <property type="entry name" value="P-loop_NTPase"/>
</dbReference>
<dbReference type="HAMAP" id="MF_00109">
    <property type="entry name" value="Shikimate_kinase"/>
    <property type="match status" value="1"/>
</dbReference>
<dbReference type="PANTHER" id="PTHR21087">
    <property type="entry name" value="SHIKIMATE KINASE"/>
    <property type="match status" value="1"/>
</dbReference>
<dbReference type="Gene3D" id="3.40.50.300">
    <property type="entry name" value="P-loop containing nucleotide triphosphate hydrolases"/>
    <property type="match status" value="1"/>
</dbReference>
<evidence type="ECO:0000313" key="12">
    <source>
        <dbReference type="EMBL" id="HIW96495.1"/>
    </source>
</evidence>
<evidence type="ECO:0000256" key="4">
    <source>
        <dbReference type="ARBA" id="ARBA00022605"/>
    </source>
</evidence>
<evidence type="ECO:0000256" key="1">
    <source>
        <dbReference type="ARBA" id="ARBA00004842"/>
    </source>
</evidence>
<dbReference type="InterPro" id="IPR031322">
    <property type="entry name" value="Shikimate/glucono_kinase"/>
</dbReference>
<keyword evidence="11" id="KW-0460">Magnesium</keyword>
<comment type="caution">
    <text evidence="12">The sequence shown here is derived from an EMBL/GenBank/DDBJ whole genome shotgun (WGS) entry which is preliminary data.</text>
</comment>
<dbReference type="CDD" id="cd00464">
    <property type="entry name" value="SK"/>
    <property type="match status" value="1"/>
</dbReference>
<dbReference type="InterPro" id="IPR023000">
    <property type="entry name" value="Shikimate_kinase_CS"/>
</dbReference>
<keyword evidence="6 11" id="KW-0547">Nucleotide-binding</keyword>
<evidence type="ECO:0000256" key="8">
    <source>
        <dbReference type="ARBA" id="ARBA00022840"/>
    </source>
</evidence>
<accession>A0A9D1URX9</accession>
<feature type="binding site" evidence="11">
    <location>
        <position position="58"/>
    </location>
    <ligand>
        <name>substrate</name>
    </ligand>
</feature>
<organism evidence="12 13">
    <name type="scientific">Candidatus Corynebacterium gallistercoris</name>
    <dbReference type="NCBI Taxonomy" id="2838530"/>
    <lineage>
        <taxon>Bacteria</taxon>
        <taxon>Bacillati</taxon>
        <taxon>Actinomycetota</taxon>
        <taxon>Actinomycetes</taxon>
        <taxon>Mycobacteriales</taxon>
        <taxon>Corynebacteriaceae</taxon>
        <taxon>Corynebacterium</taxon>
    </lineage>
</organism>
<keyword evidence="8 11" id="KW-0067">ATP-binding</keyword>
<comment type="cofactor">
    <cofactor evidence="11">
        <name>Mg(2+)</name>
        <dbReference type="ChEBI" id="CHEBI:18420"/>
    </cofactor>
    <text evidence="11">Binds 1 Mg(2+) ion per subunit.</text>
</comment>
<evidence type="ECO:0000256" key="5">
    <source>
        <dbReference type="ARBA" id="ARBA00022679"/>
    </source>
</evidence>
<evidence type="ECO:0000256" key="3">
    <source>
        <dbReference type="ARBA" id="ARBA00012154"/>
    </source>
</evidence>
<comment type="similarity">
    <text evidence="2 11">Belongs to the shikimate kinase family.</text>
</comment>
<evidence type="ECO:0000256" key="10">
    <source>
        <dbReference type="ARBA" id="ARBA00048567"/>
    </source>
</evidence>
<evidence type="ECO:0000256" key="11">
    <source>
        <dbReference type="HAMAP-Rule" id="MF_00109"/>
    </source>
</evidence>
<feature type="binding site" evidence="11">
    <location>
        <position position="116"/>
    </location>
    <ligand>
        <name>ATP</name>
        <dbReference type="ChEBI" id="CHEBI:30616"/>
    </ligand>
</feature>
<gene>
    <name evidence="11" type="primary">aroK</name>
    <name evidence="12" type="ORF">H9867_08480</name>
</gene>
<dbReference type="GO" id="GO:0004765">
    <property type="term" value="F:shikimate kinase activity"/>
    <property type="evidence" value="ECO:0007669"/>
    <property type="project" value="UniProtKB-UniRule"/>
</dbReference>
<dbReference type="GO" id="GO:0009073">
    <property type="term" value="P:aromatic amino acid family biosynthetic process"/>
    <property type="evidence" value="ECO:0007669"/>
    <property type="project" value="UniProtKB-KW"/>
</dbReference>
<dbReference type="GO" id="GO:0008652">
    <property type="term" value="P:amino acid biosynthetic process"/>
    <property type="evidence" value="ECO:0007669"/>
    <property type="project" value="UniProtKB-KW"/>
</dbReference>
<sequence>MKPRVVLVGLPGSGKTTIGKRVANALGVELVDTDHLLESQAGIPCGKLLTTVGEPEFRRLEALAVKDALNTSGVVSLGGGAVTTESTRAALEDHTVVYLNVSIEEGVRRTSRTDSRPLLNVTNPREKYQQLFDERSELYESVSDFMVHCDSKGPQRVVATILQFLEDDAADRAHVTDN</sequence>
<dbReference type="PRINTS" id="PR01100">
    <property type="entry name" value="SHIKIMTKNASE"/>
</dbReference>
<keyword evidence="4 11" id="KW-0028">Amino-acid biosynthesis</keyword>
<feature type="binding site" evidence="11">
    <location>
        <position position="135"/>
    </location>
    <ligand>
        <name>substrate</name>
    </ligand>
</feature>
<keyword evidence="9 11" id="KW-0057">Aromatic amino acid biosynthesis</keyword>
<dbReference type="Proteomes" id="UP000824189">
    <property type="component" value="Unassembled WGS sequence"/>
</dbReference>
<dbReference type="EC" id="2.7.1.71" evidence="3 11"/>
<dbReference type="AlphaFoldDB" id="A0A9D1URX9"/>
<dbReference type="InterPro" id="IPR000623">
    <property type="entry name" value="Shikimate_kinase/TSH1"/>
</dbReference>
<evidence type="ECO:0000256" key="7">
    <source>
        <dbReference type="ARBA" id="ARBA00022777"/>
    </source>
</evidence>
<dbReference type="SUPFAM" id="SSF52540">
    <property type="entry name" value="P-loop containing nucleoside triphosphate hydrolases"/>
    <property type="match status" value="1"/>
</dbReference>
<reference evidence="12" key="2">
    <citation type="submission" date="2021-04" db="EMBL/GenBank/DDBJ databases">
        <authorList>
            <person name="Gilroy R."/>
        </authorList>
    </citation>
    <scope>NUCLEOTIDE SEQUENCE</scope>
    <source>
        <strain evidence="12">4376</strain>
    </source>
</reference>
<name>A0A9D1URX9_9CORY</name>
<keyword evidence="5 11" id="KW-0808">Transferase</keyword>
<dbReference type="GO" id="GO:0000287">
    <property type="term" value="F:magnesium ion binding"/>
    <property type="evidence" value="ECO:0007669"/>
    <property type="project" value="UniProtKB-UniRule"/>
</dbReference>
<feature type="binding site" evidence="11">
    <location>
        <position position="79"/>
    </location>
    <ligand>
        <name>substrate</name>
    </ligand>
</feature>
<dbReference type="GO" id="GO:0005524">
    <property type="term" value="F:ATP binding"/>
    <property type="evidence" value="ECO:0007669"/>
    <property type="project" value="UniProtKB-UniRule"/>
</dbReference>
<keyword evidence="11" id="KW-0479">Metal-binding</keyword>
<evidence type="ECO:0000313" key="13">
    <source>
        <dbReference type="Proteomes" id="UP000824189"/>
    </source>
</evidence>
<feature type="binding site" evidence="11">
    <location>
        <position position="16"/>
    </location>
    <ligand>
        <name>Mg(2+)</name>
        <dbReference type="ChEBI" id="CHEBI:18420"/>
    </ligand>
</feature>
<evidence type="ECO:0000256" key="6">
    <source>
        <dbReference type="ARBA" id="ARBA00022741"/>
    </source>
</evidence>
<dbReference type="GO" id="GO:0005829">
    <property type="term" value="C:cytosol"/>
    <property type="evidence" value="ECO:0007669"/>
    <property type="project" value="TreeGrafter"/>
</dbReference>
<comment type="subcellular location">
    <subcellularLocation>
        <location evidence="11">Cytoplasm</location>
    </subcellularLocation>
</comment>
<dbReference type="GO" id="GO:0009423">
    <property type="term" value="P:chorismate biosynthetic process"/>
    <property type="evidence" value="ECO:0007669"/>
    <property type="project" value="UniProtKB-UniRule"/>
</dbReference>
<keyword evidence="11" id="KW-0963">Cytoplasm</keyword>
<dbReference type="PANTHER" id="PTHR21087:SF16">
    <property type="entry name" value="SHIKIMATE KINASE 1, CHLOROPLASTIC"/>
    <property type="match status" value="1"/>
</dbReference>
<protein>
    <recommendedName>
        <fullName evidence="3 11">Shikimate kinase</fullName>
        <shortName evidence="11">SK</shortName>
        <ecNumber evidence="3 11">2.7.1.71</ecNumber>
    </recommendedName>
</protein>
<comment type="pathway">
    <text evidence="1 11">Metabolic intermediate biosynthesis; chorismate biosynthesis; chorismate from D-erythrose 4-phosphate and phosphoenolpyruvate: step 5/7.</text>
</comment>
<evidence type="ECO:0000256" key="9">
    <source>
        <dbReference type="ARBA" id="ARBA00023141"/>
    </source>
</evidence>
<comment type="caution">
    <text evidence="11">Lacks conserved residue(s) required for the propagation of feature annotation.</text>
</comment>
<feature type="binding site" evidence="11">
    <location>
        <position position="34"/>
    </location>
    <ligand>
        <name>substrate</name>
    </ligand>
</feature>